<dbReference type="InterPro" id="IPR011009">
    <property type="entry name" value="Kinase-like_dom_sf"/>
</dbReference>
<dbReference type="Pfam" id="PF07714">
    <property type="entry name" value="PK_Tyr_Ser-Thr"/>
    <property type="match status" value="1"/>
</dbReference>
<dbReference type="AlphaFoldDB" id="A0A9D4EDE1"/>
<gene>
    <name evidence="4" type="ORF">DPMN_179101</name>
</gene>
<dbReference type="InterPro" id="IPR001245">
    <property type="entry name" value="Ser-Thr/Tyr_kinase_cat_dom"/>
</dbReference>
<evidence type="ECO:0000256" key="1">
    <source>
        <dbReference type="ARBA" id="ARBA00008171"/>
    </source>
</evidence>
<dbReference type="GO" id="GO:0005524">
    <property type="term" value="F:ATP binding"/>
    <property type="evidence" value="ECO:0007669"/>
    <property type="project" value="InterPro"/>
</dbReference>
<dbReference type="SMART" id="SM00220">
    <property type="entry name" value="S_TKc"/>
    <property type="match status" value="1"/>
</dbReference>
<dbReference type="InterPro" id="IPR000719">
    <property type="entry name" value="Prot_kinase_dom"/>
</dbReference>
<dbReference type="Gene3D" id="3.40.50.300">
    <property type="entry name" value="P-loop containing nucleotide triphosphate hydrolases"/>
    <property type="match status" value="1"/>
</dbReference>
<proteinExistence type="inferred from homology"/>
<keyword evidence="2" id="KW-0175">Coiled coil</keyword>
<accession>A0A9D4EDE1</accession>
<evidence type="ECO:0000313" key="4">
    <source>
        <dbReference type="EMBL" id="KAH3777653.1"/>
    </source>
</evidence>
<name>A0A9D4EDE1_DREPO</name>
<dbReference type="Pfam" id="PF00350">
    <property type="entry name" value="Dynamin_N"/>
    <property type="match status" value="1"/>
</dbReference>
<evidence type="ECO:0000259" key="3">
    <source>
        <dbReference type="PROSITE" id="PS50011"/>
    </source>
</evidence>
<comment type="similarity">
    <text evidence="1">Belongs to the protein kinase superfamily. TKL Ser/Thr protein kinase family. ROCO subfamily.</text>
</comment>
<dbReference type="PANTHER" id="PTHR26392">
    <property type="entry name" value="MITOGEN-ACTIVATED PROTEIN KINASE KINASE KINASE 7-RELATED"/>
    <property type="match status" value="1"/>
</dbReference>
<dbReference type="OrthoDB" id="8927528at2759"/>
<dbReference type="Gene3D" id="1.10.510.10">
    <property type="entry name" value="Transferase(Phosphotransferase) domain 1"/>
    <property type="match status" value="1"/>
</dbReference>
<dbReference type="GO" id="GO:0004672">
    <property type="term" value="F:protein kinase activity"/>
    <property type="evidence" value="ECO:0007669"/>
    <property type="project" value="InterPro"/>
</dbReference>
<evidence type="ECO:0000256" key="2">
    <source>
        <dbReference type="SAM" id="Coils"/>
    </source>
</evidence>
<evidence type="ECO:0000313" key="5">
    <source>
        <dbReference type="Proteomes" id="UP000828390"/>
    </source>
</evidence>
<dbReference type="InterPro" id="IPR027417">
    <property type="entry name" value="P-loop_NTPase"/>
</dbReference>
<reference evidence="4" key="2">
    <citation type="submission" date="2020-11" db="EMBL/GenBank/DDBJ databases">
        <authorList>
            <person name="McCartney M.A."/>
            <person name="Auch B."/>
            <person name="Kono T."/>
            <person name="Mallez S."/>
            <person name="Becker A."/>
            <person name="Gohl D.M."/>
            <person name="Silverstein K.A.T."/>
            <person name="Koren S."/>
            <person name="Bechman K.B."/>
            <person name="Herman A."/>
            <person name="Abrahante J.E."/>
            <person name="Garbe J."/>
        </authorList>
    </citation>
    <scope>NUCLEOTIDE SEQUENCE</scope>
    <source>
        <strain evidence="4">Duluth1</strain>
        <tissue evidence="4">Whole animal</tissue>
    </source>
</reference>
<dbReference type="PROSITE" id="PS50011">
    <property type="entry name" value="PROTEIN_KINASE_DOM"/>
    <property type="match status" value="1"/>
</dbReference>
<feature type="coiled-coil region" evidence="2">
    <location>
        <begin position="454"/>
        <end position="488"/>
    </location>
</feature>
<sequence length="1082" mass="123951">MSESREFRHRPLAGTMSAPFDDCLYDVNFDGINDVIDAMELCEARNVPYDGLENMDEFIERLRLHVIKQRNTESRKTRIEKSMLRASQDDANRRQKLEEFITTLTSLIQGGGESGTGSRISGGELVEENLRREGTTRDFQADCRDHISAIQENECLFIVAGETSAGKSSVLNLLFEHDILPVHNNSSTSTITVVRYHSNRHARIVYKSDRPSEEFDLDPEGMERLKNVAFMKTAIEREGHEVREVQVYLPLPLLQGGLVLVDTPGIGENEFLEAELMNFIGSHHIRGFVYIIKTDNAGGVQEDRLLNLLKIVIEQQRSRSDLTGRHTTFDPKSALFVCNRVDLVSKDELEKVKKNAIEKLSACWPSFDESQVVFFSTEKALRDVQADTDYINDNYKQLLDALKDLFISALEKRVKSSYKWIESVLKRSDHYLRTIVKRLDMTDMDLNEKSEVTLKKLQNLQKKSQWVLQELNDKVDTKARELNEVMKSVVKTPKCMEYLTSNWSTRDVPDVDGGLGDWQWIRTRIQEAFFDRLMTYIEIWEREEEIVDGIESDIACEVKAKLDILQDELDGIESEIRGDSSSNSSDGEISALTKSRRQSLLNLTPIKLKYRLTEPKLPIKLAARVTKPFKAVLEHITNKIKVSDFINNPVKVAKQYSQIMYSQLGLTQNGPDAPLLVIANYLVERPRDYLDAIKRRIPDMILSNQLYLRHIEDSLESERQHQSEYIETMIGIEQLRKSLRTYGEGYILVEDFSRGELQIQRDQTEDGKKPFNACEFMRSSSGGLDTSQRRDIRGLWTVTYSGVLVRNGVERPVGIRVYLPSSGVECTLNEVARLRCLTWKDTGVAEFLGIHNADAICPAFVYDGDLRSLRKTLASTFLNMRELIPEVLLGVASGLEYLHNKGMVHMELTQDTVTVDEDGEVRLTGACLPRKAVFPTYRESIYSGDFVHLAPEVLTGDVYKPTADIYAFGLLVIELTNNDMPKVFAKEREMTLYDFTERVQPDVMLNLEQTVNIYTVKTRALIENCLQMDPNDRPHMREVVEYTDNIKYELDALDKFPTRKTRAHVKSYSFDRTLRKSMDKKL</sequence>
<dbReference type="EMBL" id="JAIWYP010000009">
    <property type="protein sequence ID" value="KAH3777653.1"/>
    <property type="molecule type" value="Genomic_DNA"/>
</dbReference>
<dbReference type="SUPFAM" id="SSF52540">
    <property type="entry name" value="P-loop containing nucleoside triphosphate hydrolases"/>
    <property type="match status" value="1"/>
</dbReference>
<dbReference type="SUPFAM" id="SSF56112">
    <property type="entry name" value="Protein kinase-like (PK-like)"/>
    <property type="match status" value="1"/>
</dbReference>
<organism evidence="4 5">
    <name type="scientific">Dreissena polymorpha</name>
    <name type="common">Zebra mussel</name>
    <name type="synonym">Mytilus polymorpha</name>
    <dbReference type="NCBI Taxonomy" id="45954"/>
    <lineage>
        <taxon>Eukaryota</taxon>
        <taxon>Metazoa</taxon>
        <taxon>Spiralia</taxon>
        <taxon>Lophotrochozoa</taxon>
        <taxon>Mollusca</taxon>
        <taxon>Bivalvia</taxon>
        <taxon>Autobranchia</taxon>
        <taxon>Heteroconchia</taxon>
        <taxon>Euheterodonta</taxon>
        <taxon>Imparidentia</taxon>
        <taxon>Neoheterodontei</taxon>
        <taxon>Myida</taxon>
        <taxon>Dreissenoidea</taxon>
        <taxon>Dreissenidae</taxon>
        <taxon>Dreissena</taxon>
    </lineage>
</organism>
<dbReference type="PANTHER" id="PTHR26392:SF92">
    <property type="entry name" value="PROTEIN KINASE DOMAIN-CONTAINING PROTEIN"/>
    <property type="match status" value="1"/>
</dbReference>
<keyword evidence="5" id="KW-1185">Reference proteome</keyword>
<protein>
    <recommendedName>
        <fullName evidence="3">Protein kinase domain-containing protein</fullName>
    </recommendedName>
</protein>
<reference evidence="4" key="1">
    <citation type="journal article" date="2019" name="bioRxiv">
        <title>The Genome of the Zebra Mussel, Dreissena polymorpha: A Resource for Invasive Species Research.</title>
        <authorList>
            <person name="McCartney M.A."/>
            <person name="Auch B."/>
            <person name="Kono T."/>
            <person name="Mallez S."/>
            <person name="Zhang Y."/>
            <person name="Obille A."/>
            <person name="Becker A."/>
            <person name="Abrahante J.E."/>
            <person name="Garbe J."/>
            <person name="Badalamenti J.P."/>
            <person name="Herman A."/>
            <person name="Mangelson H."/>
            <person name="Liachko I."/>
            <person name="Sullivan S."/>
            <person name="Sone E.D."/>
            <person name="Koren S."/>
            <person name="Silverstein K.A.T."/>
            <person name="Beckman K.B."/>
            <person name="Gohl D.M."/>
        </authorList>
    </citation>
    <scope>NUCLEOTIDE SEQUENCE</scope>
    <source>
        <strain evidence="4">Duluth1</strain>
        <tissue evidence="4">Whole animal</tissue>
    </source>
</reference>
<feature type="domain" description="Protein kinase" evidence="3">
    <location>
        <begin position="746"/>
        <end position="1046"/>
    </location>
</feature>
<dbReference type="InterPro" id="IPR045063">
    <property type="entry name" value="Dynamin_N"/>
</dbReference>
<comment type="caution">
    <text evidence="4">The sequence shown here is derived from an EMBL/GenBank/DDBJ whole genome shotgun (WGS) entry which is preliminary data.</text>
</comment>
<dbReference type="Proteomes" id="UP000828390">
    <property type="component" value="Unassembled WGS sequence"/>
</dbReference>